<evidence type="ECO:0000313" key="2">
    <source>
        <dbReference type="Proteomes" id="UP000324897"/>
    </source>
</evidence>
<feature type="non-terminal residue" evidence="1">
    <location>
        <position position="1"/>
    </location>
</feature>
<dbReference type="Proteomes" id="UP000324897">
    <property type="component" value="Chromosome 1"/>
</dbReference>
<protein>
    <submittedName>
        <fullName evidence="1">Uncharacterized protein</fullName>
    </submittedName>
</protein>
<reference evidence="1 2" key="1">
    <citation type="journal article" date="2019" name="Sci. Rep.">
        <title>A high-quality genome of Eragrostis curvula grass provides insights into Poaceae evolution and supports new strategies to enhance forage quality.</title>
        <authorList>
            <person name="Carballo J."/>
            <person name="Santos B.A.C.M."/>
            <person name="Zappacosta D."/>
            <person name="Garbus I."/>
            <person name="Selva J.P."/>
            <person name="Gallo C.A."/>
            <person name="Diaz A."/>
            <person name="Albertini E."/>
            <person name="Caccamo M."/>
            <person name="Echenique V."/>
        </authorList>
    </citation>
    <scope>NUCLEOTIDE SEQUENCE [LARGE SCALE GENOMIC DNA]</scope>
    <source>
        <strain evidence="2">cv. Victoria</strain>
        <tissue evidence="1">Leaf</tissue>
    </source>
</reference>
<dbReference type="Gramene" id="TVU33575">
    <property type="protein sequence ID" value="TVU33575"/>
    <property type="gene ID" value="EJB05_25400"/>
</dbReference>
<proteinExistence type="predicted"/>
<accession>A0A5J9VC92</accession>
<dbReference type="AlphaFoldDB" id="A0A5J9VC92"/>
<dbReference type="EMBL" id="RWGY01000011">
    <property type="protein sequence ID" value="TVU33575.1"/>
    <property type="molecule type" value="Genomic_DNA"/>
</dbReference>
<keyword evidence="2" id="KW-1185">Reference proteome</keyword>
<evidence type="ECO:0000313" key="1">
    <source>
        <dbReference type="EMBL" id="TVU33575.1"/>
    </source>
</evidence>
<comment type="caution">
    <text evidence="1">The sequence shown here is derived from an EMBL/GenBank/DDBJ whole genome shotgun (WGS) entry which is preliminary data.</text>
</comment>
<name>A0A5J9VC92_9POAL</name>
<organism evidence="1 2">
    <name type="scientific">Eragrostis curvula</name>
    <name type="common">weeping love grass</name>
    <dbReference type="NCBI Taxonomy" id="38414"/>
    <lineage>
        <taxon>Eukaryota</taxon>
        <taxon>Viridiplantae</taxon>
        <taxon>Streptophyta</taxon>
        <taxon>Embryophyta</taxon>
        <taxon>Tracheophyta</taxon>
        <taxon>Spermatophyta</taxon>
        <taxon>Magnoliopsida</taxon>
        <taxon>Liliopsida</taxon>
        <taxon>Poales</taxon>
        <taxon>Poaceae</taxon>
        <taxon>PACMAD clade</taxon>
        <taxon>Chloridoideae</taxon>
        <taxon>Eragrostideae</taxon>
        <taxon>Eragrostidinae</taxon>
        <taxon>Eragrostis</taxon>
    </lineage>
</organism>
<sequence length="94" mass="10464">MVAGSSPTLIDLFVRRAAADDQQRCLVYYLHATLSYLRPEAIRLPSSCFPGGNHHNLADPLGREAFPQAGCYLFWIVSQKISTGLLSDMEDDYT</sequence>
<gene>
    <name evidence="1" type="ORF">EJB05_25400</name>
</gene>